<proteinExistence type="predicted"/>
<sequence>MAANVSLRLRNLGEQVVPKTMKRKMAEQAQEPEQKYSASELPSEEVMLEIEKKLSLPGWKDPERYITAAGSVAVPITMKKRIPESFVKVCRHEHALAEQSTPVQTRPKLCRFFKLNYKPRVLNLTDLPEE</sequence>
<organism evidence="2 3">
    <name type="scientific">Drosophila yakuba</name>
    <name type="common">Fruit fly</name>
    <dbReference type="NCBI Taxonomy" id="7245"/>
    <lineage>
        <taxon>Eukaryota</taxon>
        <taxon>Metazoa</taxon>
        <taxon>Ecdysozoa</taxon>
        <taxon>Arthropoda</taxon>
        <taxon>Hexapoda</taxon>
        <taxon>Insecta</taxon>
        <taxon>Pterygota</taxon>
        <taxon>Neoptera</taxon>
        <taxon>Endopterygota</taxon>
        <taxon>Diptera</taxon>
        <taxon>Brachycera</taxon>
        <taxon>Muscomorpha</taxon>
        <taxon>Ephydroidea</taxon>
        <taxon>Drosophilidae</taxon>
        <taxon>Drosophila</taxon>
        <taxon>Sophophora</taxon>
    </lineage>
</organism>
<reference evidence="2 3" key="1">
    <citation type="journal article" date="2007" name="Nature">
        <title>Evolution of genes and genomes on the Drosophila phylogeny.</title>
        <authorList>
            <consortium name="Drosophila 12 Genomes Consortium"/>
            <person name="Clark A.G."/>
            <person name="Eisen M.B."/>
            <person name="Smith D.R."/>
            <person name="Bergman C.M."/>
            <person name="Oliver B."/>
            <person name="Markow T.A."/>
            <person name="Kaufman T.C."/>
            <person name="Kellis M."/>
            <person name="Gelbart W."/>
            <person name="Iyer V.N."/>
            <person name="Pollard D.A."/>
            <person name="Sackton T.B."/>
            <person name="Larracuente A.M."/>
            <person name="Singh N.D."/>
            <person name="Abad J.P."/>
            <person name="Abt D.N."/>
            <person name="Adryan B."/>
            <person name="Aguade M."/>
            <person name="Akashi H."/>
            <person name="Anderson W.W."/>
            <person name="Aquadro C.F."/>
            <person name="Ardell D.H."/>
            <person name="Arguello R."/>
            <person name="Artieri C.G."/>
            <person name="Barbash D.A."/>
            <person name="Barker D."/>
            <person name="Barsanti P."/>
            <person name="Batterham P."/>
            <person name="Batzoglou S."/>
            <person name="Begun D."/>
            <person name="Bhutkar A."/>
            <person name="Blanco E."/>
            <person name="Bosak S.A."/>
            <person name="Bradley R.K."/>
            <person name="Brand A.D."/>
            <person name="Brent M.R."/>
            <person name="Brooks A.N."/>
            <person name="Brown R.H."/>
            <person name="Butlin R.K."/>
            <person name="Caggese C."/>
            <person name="Calvi B.R."/>
            <person name="Bernardo de Carvalho A."/>
            <person name="Caspi A."/>
            <person name="Castrezana S."/>
            <person name="Celniker S.E."/>
            <person name="Chang J.L."/>
            <person name="Chapple C."/>
            <person name="Chatterji S."/>
            <person name="Chinwalla A."/>
            <person name="Civetta A."/>
            <person name="Clifton S.W."/>
            <person name="Comeron J.M."/>
            <person name="Costello J.C."/>
            <person name="Coyne J.A."/>
            <person name="Daub J."/>
            <person name="David R.G."/>
            <person name="Delcher A.L."/>
            <person name="Delehaunty K."/>
            <person name="Do C.B."/>
            <person name="Ebling H."/>
            <person name="Edwards K."/>
            <person name="Eickbush T."/>
            <person name="Evans J.D."/>
            <person name="Filipski A."/>
            <person name="Findeiss S."/>
            <person name="Freyhult E."/>
            <person name="Fulton L."/>
            <person name="Fulton R."/>
            <person name="Garcia A.C."/>
            <person name="Gardiner A."/>
            <person name="Garfield D.A."/>
            <person name="Garvin B.E."/>
            <person name="Gibson G."/>
            <person name="Gilbert D."/>
            <person name="Gnerre S."/>
            <person name="Godfrey J."/>
            <person name="Good R."/>
            <person name="Gotea V."/>
            <person name="Gravely B."/>
            <person name="Greenberg A.J."/>
            <person name="Griffiths-Jones S."/>
            <person name="Gross S."/>
            <person name="Guigo R."/>
            <person name="Gustafson E.A."/>
            <person name="Haerty W."/>
            <person name="Hahn M.W."/>
            <person name="Halligan D.L."/>
            <person name="Halpern A.L."/>
            <person name="Halter G.M."/>
            <person name="Han M.V."/>
            <person name="Heger A."/>
            <person name="Hillier L."/>
            <person name="Hinrichs A.S."/>
            <person name="Holmes I."/>
            <person name="Hoskins R.A."/>
            <person name="Hubisz M.J."/>
            <person name="Hultmark D."/>
            <person name="Huntley M.A."/>
            <person name="Jaffe D.B."/>
            <person name="Jagadeeshan S."/>
            <person name="Jeck W.R."/>
            <person name="Johnson J."/>
            <person name="Jones C.D."/>
            <person name="Jordan W.C."/>
            <person name="Karpen G.H."/>
            <person name="Kataoka E."/>
            <person name="Keightley P.D."/>
            <person name="Kheradpour P."/>
            <person name="Kirkness E.F."/>
            <person name="Koerich L.B."/>
            <person name="Kristiansen K."/>
            <person name="Kudrna D."/>
            <person name="Kulathinal R.J."/>
            <person name="Kumar S."/>
            <person name="Kwok R."/>
            <person name="Lander E."/>
            <person name="Langley C.H."/>
            <person name="Lapoint R."/>
            <person name="Lazzaro B.P."/>
            <person name="Lee S.J."/>
            <person name="Levesque L."/>
            <person name="Li R."/>
            <person name="Lin C.F."/>
            <person name="Lin M.F."/>
            <person name="Lindblad-Toh K."/>
            <person name="Llopart A."/>
            <person name="Long M."/>
            <person name="Low L."/>
            <person name="Lozovsky E."/>
            <person name="Lu J."/>
            <person name="Luo M."/>
            <person name="Machado C.A."/>
            <person name="Makalowski W."/>
            <person name="Marzo M."/>
            <person name="Matsuda M."/>
            <person name="Matzkin L."/>
            <person name="McAllister B."/>
            <person name="McBride C.S."/>
            <person name="McKernan B."/>
            <person name="McKernan K."/>
            <person name="Mendez-Lago M."/>
            <person name="Minx P."/>
            <person name="Mollenhauer M.U."/>
            <person name="Montooth K."/>
            <person name="Mount S.M."/>
            <person name="Mu X."/>
            <person name="Myers E."/>
            <person name="Negre B."/>
            <person name="Newfeld S."/>
            <person name="Nielsen R."/>
            <person name="Noor M.A."/>
            <person name="O'Grady P."/>
            <person name="Pachter L."/>
            <person name="Papaceit M."/>
            <person name="Parisi M.J."/>
            <person name="Parisi M."/>
            <person name="Parts L."/>
            <person name="Pedersen J.S."/>
            <person name="Pesole G."/>
            <person name="Phillippy A.M."/>
            <person name="Ponting C.P."/>
            <person name="Pop M."/>
            <person name="Porcelli D."/>
            <person name="Powell J.R."/>
            <person name="Prohaska S."/>
            <person name="Pruitt K."/>
            <person name="Puig M."/>
            <person name="Quesneville H."/>
            <person name="Ram K.R."/>
            <person name="Rand D."/>
            <person name="Rasmussen M.D."/>
            <person name="Reed L.K."/>
            <person name="Reenan R."/>
            <person name="Reily A."/>
            <person name="Remington K.A."/>
            <person name="Rieger T.T."/>
            <person name="Ritchie M.G."/>
            <person name="Robin C."/>
            <person name="Rogers Y.H."/>
            <person name="Rohde C."/>
            <person name="Rozas J."/>
            <person name="Rubenfield M.J."/>
            <person name="Ruiz A."/>
            <person name="Russo S."/>
            <person name="Salzberg S.L."/>
            <person name="Sanchez-Gracia A."/>
            <person name="Saranga D.J."/>
            <person name="Sato H."/>
            <person name="Schaeffer S.W."/>
            <person name="Schatz M.C."/>
            <person name="Schlenke T."/>
            <person name="Schwartz R."/>
            <person name="Segarra C."/>
            <person name="Singh R.S."/>
            <person name="Sirot L."/>
            <person name="Sirota M."/>
            <person name="Sisneros N.B."/>
            <person name="Smith C.D."/>
            <person name="Smith T.F."/>
            <person name="Spieth J."/>
            <person name="Stage D.E."/>
            <person name="Stark A."/>
            <person name="Stephan W."/>
            <person name="Strausberg R.L."/>
            <person name="Strempel S."/>
            <person name="Sturgill D."/>
            <person name="Sutton G."/>
            <person name="Sutton G.G."/>
            <person name="Tao W."/>
            <person name="Teichmann S."/>
            <person name="Tobari Y.N."/>
            <person name="Tomimura Y."/>
            <person name="Tsolas J.M."/>
            <person name="Valente V.L."/>
            <person name="Venter E."/>
            <person name="Venter J.C."/>
            <person name="Vicario S."/>
            <person name="Vieira F.G."/>
            <person name="Vilella A.J."/>
            <person name="Villasante A."/>
            <person name="Walenz B."/>
            <person name="Wang J."/>
            <person name="Wasserman M."/>
            <person name="Watts T."/>
            <person name="Wilson D."/>
            <person name="Wilson R.K."/>
            <person name="Wing R.A."/>
            <person name="Wolfner M.F."/>
            <person name="Wong A."/>
            <person name="Wong G.K."/>
            <person name="Wu C.I."/>
            <person name="Wu G."/>
            <person name="Yamamoto D."/>
            <person name="Yang H.P."/>
            <person name="Yang S.P."/>
            <person name="Yorke J.A."/>
            <person name="Yoshida K."/>
            <person name="Zdobnov E."/>
            <person name="Zhang P."/>
            <person name="Zhang Y."/>
            <person name="Zimin A.V."/>
            <person name="Baldwin J."/>
            <person name="Abdouelleil A."/>
            <person name="Abdulkadir J."/>
            <person name="Abebe A."/>
            <person name="Abera B."/>
            <person name="Abreu J."/>
            <person name="Acer S.C."/>
            <person name="Aftuck L."/>
            <person name="Alexander A."/>
            <person name="An P."/>
            <person name="Anderson E."/>
            <person name="Anderson S."/>
            <person name="Arachi H."/>
            <person name="Azer M."/>
            <person name="Bachantsang P."/>
            <person name="Barry A."/>
            <person name="Bayul T."/>
            <person name="Berlin A."/>
            <person name="Bessette D."/>
            <person name="Bloom T."/>
            <person name="Blye J."/>
            <person name="Boguslavskiy L."/>
            <person name="Bonnet C."/>
            <person name="Boukhgalter B."/>
            <person name="Bourzgui I."/>
            <person name="Brown A."/>
            <person name="Cahill P."/>
            <person name="Channer S."/>
            <person name="Cheshatsang Y."/>
            <person name="Chuda L."/>
            <person name="Citroen M."/>
            <person name="Collymore A."/>
            <person name="Cooke P."/>
            <person name="Costello M."/>
            <person name="D'Aco K."/>
            <person name="Daza R."/>
            <person name="De Haan G."/>
            <person name="DeGray S."/>
            <person name="DeMaso C."/>
            <person name="Dhargay N."/>
            <person name="Dooley K."/>
            <person name="Dooley E."/>
            <person name="Doricent M."/>
            <person name="Dorje P."/>
            <person name="Dorjee K."/>
            <person name="Dupes A."/>
            <person name="Elong R."/>
            <person name="Falk J."/>
            <person name="Farina A."/>
            <person name="Faro S."/>
            <person name="Ferguson D."/>
            <person name="Fisher S."/>
            <person name="Foley C.D."/>
            <person name="Franke A."/>
            <person name="Friedrich D."/>
            <person name="Gadbois L."/>
            <person name="Gearin G."/>
            <person name="Gearin C.R."/>
            <person name="Giannoukos G."/>
            <person name="Goode T."/>
            <person name="Graham J."/>
            <person name="Grandbois E."/>
            <person name="Grewal S."/>
            <person name="Gyaltsen K."/>
            <person name="Hafez N."/>
            <person name="Hagos B."/>
            <person name="Hall J."/>
            <person name="Henson C."/>
            <person name="Hollinger A."/>
            <person name="Honan T."/>
            <person name="Huard M.D."/>
            <person name="Hughes L."/>
            <person name="Hurhula B."/>
            <person name="Husby M.E."/>
            <person name="Kamat A."/>
            <person name="Kanga B."/>
            <person name="Kashin S."/>
            <person name="Khazanovich D."/>
            <person name="Kisner P."/>
            <person name="Lance K."/>
            <person name="Lara M."/>
            <person name="Lee W."/>
            <person name="Lennon N."/>
            <person name="Letendre F."/>
            <person name="LeVine R."/>
            <person name="Lipovsky A."/>
            <person name="Liu X."/>
            <person name="Liu J."/>
            <person name="Liu S."/>
            <person name="Lokyitsang T."/>
            <person name="Lokyitsang Y."/>
            <person name="Lubonja R."/>
            <person name="Lui A."/>
            <person name="MacDonald P."/>
            <person name="Magnisalis V."/>
            <person name="Maru K."/>
            <person name="Matthews C."/>
            <person name="McCusker W."/>
            <person name="McDonough S."/>
            <person name="Mehta T."/>
            <person name="Meldrim J."/>
            <person name="Meneus L."/>
            <person name="Mihai O."/>
            <person name="Mihalev A."/>
            <person name="Mihova T."/>
            <person name="Mittelman R."/>
            <person name="Mlenga V."/>
            <person name="Montmayeur A."/>
            <person name="Mulrain L."/>
            <person name="Navidi A."/>
            <person name="Naylor J."/>
            <person name="Negash T."/>
            <person name="Nguyen T."/>
            <person name="Nguyen N."/>
            <person name="Nicol R."/>
            <person name="Norbu C."/>
            <person name="Norbu N."/>
            <person name="Novod N."/>
            <person name="O'Neill B."/>
            <person name="Osman S."/>
            <person name="Markiewicz E."/>
            <person name="Oyono O.L."/>
            <person name="Patti C."/>
            <person name="Phunkhang P."/>
            <person name="Pierre F."/>
            <person name="Priest M."/>
            <person name="Raghuraman S."/>
            <person name="Rege F."/>
            <person name="Reyes R."/>
            <person name="Rise C."/>
            <person name="Rogov P."/>
            <person name="Ross K."/>
            <person name="Ryan E."/>
            <person name="Settipalli S."/>
            <person name="Shea T."/>
            <person name="Sherpa N."/>
            <person name="Shi L."/>
            <person name="Shih D."/>
            <person name="Sparrow T."/>
            <person name="Spaulding J."/>
            <person name="Stalker J."/>
            <person name="Stange-Thomann N."/>
            <person name="Stavropoulos S."/>
            <person name="Stone C."/>
            <person name="Strader C."/>
            <person name="Tesfaye S."/>
            <person name="Thomson T."/>
            <person name="Thoulutsang Y."/>
            <person name="Thoulutsang D."/>
            <person name="Topham K."/>
            <person name="Topping I."/>
            <person name="Tsamla T."/>
            <person name="Vassiliev H."/>
            <person name="Vo A."/>
            <person name="Wangchuk T."/>
            <person name="Wangdi T."/>
            <person name="Weiand M."/>
            <person name="Wilkinson J."/>
            <person name="Wilson A."/>
            <person name="Yadav S."/>
            <person name="Young G."/>
            <person name="Yu Q."/>
            <person name="Zembek L."/>
            <person name="Zhong D."/>
            <person name="Zimmer A."/>
            <person name="Zwirko Z."/>
            <person name="Jaffe D.B."/>
            <person name="Alvarez P."/>
            <person name="Brockman W."/>
            <person name="Butler J."/>
            <person name="Chin C."/>
            <person name="Gnerre S."/>
            <person name="Grabherr M."/>
            <person name="Kleber M."/>
            <person name="Mauceli E."/>
            <person name="MacCallum I."/>
        </authorList>
    </citation>
    <scope>NUCLEOTIDE SEQUENCE [LARGE SCALE GENOMIC DNA]</scope>
    <source>
        <strain evidence="3">Tai18E2 / Tucson 14021-0261.01</strain>
    </source>
</reference>
<keyword evidence="3" id="KW-1185">Reference proteome</keyword>
<name>B4PZI2_DROYA</name>
<gene>
    <name evidence="2" type="primary">Dyak\GE17388</name>
    <name evidence="2" type="synonym">dyak_GLEANR_18722</name>
    <name evidence="2" type="synonym">GE17388</name>
    <name evidence="2" type="ORF">Dyak_GE17388</name>
</gene>
<protein>
    <submittedName>
        <fullName evidence="2">Uncharacterized protein</fullName>
    </submittedName>
</protein>
<reference evidence="2 3" key="2">
    <citation type="journal article" date="2007" name="PLoS Biol.">
        <title>Principles of genome evolution in the Drosophila melanogaster species group.</title>
        <authorList>
            <person name="Ranz J.M."/>
            <person name="Maurin D."/>
            <person name="Chan Y.S."/>
            <person name="von Grotthuss M."/>
            <person name="Hillier L.W."/>
            <person name="Roote J."/>
            <person name="Ashburner M."/>
            <person name="Bergman C.M."/>
        </authorList>
    </citation>
    <scope>NUCLEOTIDE SEQUENCE [LARGE SCALE GENOMIC DNA]</scope>
    <source>
        <strain evidence="3">Tai18E2 / Tucson 14021-0261.01</strain>
    </source>
</reference>
<dbReference type="AlphaFoldDB" id="B4PZI2"/>
<accession>B4PZI2</accession>
<evidence type="ECO:0000256" key="1">
    <source>
        <dbReference type="SAM" id="MobiDB-lite"/>
    </source>
</evidence>
<evidence type="ECO:0000313" key="2">
    <source>
        <dbReference type="EMBL" id="EDX02138.2"/>
    </source>
</evidence>
<evidence type="ECO:0000313" key="3">
    <source>
        <dbReference type="Proteomes" id="UP000002282"/>
    </source>
</evidence>
<feature type="region of interest" description="Disordered" evidence="1">
    <location>
        <begin position="20"/>
        <end position="42"/>
    </location>
</feature>
<dbReference type="HOGENOM" id="CLU_2515075_0_0_1"/>
<dbReference type="KEGG" id="dya:Dyak_GE17388"/>
<dbReference type="Proteomes" id="UP000002282">
    <property type="component" value="Chromosome X"/>
</dbReference>
<dbReference type="EMBL" id="CM000162">
    <property type="protein sequence ID" value="EDX02138.2"/>
    <property type="molecule type" value="Genomic_DNA"/>
</dbReference>